<reference evidence="2 4" key="1">
    <citation type="journal article" date="2008" name="Genome Biol.">
        <title>The genome sequence of the model ascomycete fungus Podospora anserina.</title>
        <authorList>
            <person name="Espagne E."/>
            <person name="Lespinet O."/>
            <person name="Malagnac F."/>
            <person name="Da Silva C."/>
            <person name="Jaillon O."/>
            <person name="Porcel B.M."/>
            <person name="Couloux A."/>
            <person name="Aury J.-M."/>
            <person name="Segurens B."/>
            <person name="Poulain J."/>
            <person name="Anthouard V."/>
            <person name="Grossetete S."/>
            <person name="Khalili H."/>
            <person name="Coppin E."/>
            <person name="Dequard-Chablat M."/>
            <person name="Picard M."/>
            <person name="Contamine V."/>
            <person name="Arnaise S."/>
            <person name="Bourdais A."/>
            <person name="Berteaux-Lecellier V."/>
            <person name="Gautheret D."/>
            <person name="de Vries R.P."/>
            <person name="Battaglia E."/>
            <person name="Coutinho P.M."/>
            <person name="Danchin E.G.J."/>
            <person name="Henrissat B."/>
            <person name="El Khoury R."/>
            <person name="Sainsard-Chanet A."/>
            <person name="Boivin A."/>
            <person name="Pinan-Lucarre B."/>
            <person name="Sellem C.H."/>
            <person name="Debuchy R."/>
            <person name="Wincker P."/>
            <person name="Weissenbach J."/>
            <person name="Silar P."/>
        </authorList>
    </citation>
    <scope>NUCLEOTIDE SEQUENCE [LARGE SCALE GENOMIC DNA]</scope>
    <source>
        <strain evidence="4">S / ATCC MYA-4624 / DSM 980 / FGSC 10383</strain>
        <strain evidence="2">S mat+</strain>
    </source>
</reference>
<dbReference type="EMBL" id="FO904940">
    <property type="protein sequence ID" value="CDP29895.1"/>
    <property type="molecule type" value="Genomic_DNA"/>
</dbReference>
<organism evidence="2">
    <name type="scientific">Podospora anserina (strain S / ATCC MYA-4624 / DSM 980 / FGSC 10383)</name>
    <name type="common">Pleurage anserina</name>
    <dbReference type="NCBI Taxonomy" id="515849"/>
    <lineage>
        <taxon>Eukaryota</taxon>
        <taxon>Fungi</taxon>
        <taxon>Dikarya</taxon>
        <taxon>Ascomycota</taxon>
        <taxon>Pezizomycotina</taxon>
        <taxon>Sordariomycetes</taxon>
        <taxon>Sordariomycetidae</taxon>
        <taxon>Sordariales</taxon>
        <taxon>Podosporaceae</taxon>
        <taxon>Podospora</taxon>
        <taxon>Podospora anserina</taxon>
    </lineage>
</organism>
<name>B2AKP5_PODAN</name>
<proteinExistence type="predicted"/>
<evidence type="ECO:0000259" key="1">
    <source>
        <dbReference type="Pfam" id="PF06985"/>
    </source>
</evidence>
<dbReference type="GeneID" id="6188947"/>
<reference evidence="4" key="3">
    <citation type="journal article" date="2014" name="Genetics">
        <title>Maintaining two mating types: Structure of the mating type locus and its role in heterokaryosis in Podospora anserina.</title>
        <authorList>
            <person name="Grognet P."/>
            <person name="Bidard F."/>
            <person name="Kuchly C."/>
            <person name="Tong L.C.H."/>
            <person name="Coppin E."/>
            <person name="Benkhali J.A."/>
            <person name="Couloux A."/>
            <person name="Wincker P."/>
            <person name="Debuchy R."/>
            <person name="Silar P."/>
        </authorList>
    </citation>
    <scope>GENOME REANNOTATION</scope>
    <source>
        <strain evidence="4">S / ATCC MYA-4624 / DSM 980 / FGSC 10383</strain>
    </source>
</reference>
<evidence type="ECO:0000313" key="2">
    <source>
        <dbReference type="EMBL" id="CAP64498.1"/>
    </source>
</evidence>
<dbReference type="eggNOG" id="ENOG502R41Z">
    <property type="taxonomic scope" value="Eukaryota"/>
</dbReference>
<dbReference type="STRING" id="515849.B2AKP5"/>
<accession>B2AKP5</accession>
<dbReference type="PANTHER" id="PTHR33112:SF10">
    <property type="entry name" value="TOL"/>
    <property type="match status" value="1"/>
</dbReference>
<dbReference type="EMBL" id="CU633865">
    <property type="protein sequence ID" value="CAP64498.1"/>
    <property type="molecule type" value="Genomic_DNA"/>
</dbReference>
<dbReference type="HOGENOM" id="CLU_657416_0_0_1"/>
<dbReference type="VEuPathDB" id="FungiDB:PODANS_5_7850"/>
<dbReference type="Proteomes" id="UP000001197">
    <property type="component" value="Chromosome 5"/>
</dbReference>
<gene>
    <name evidence="2" type="ORF">PODANS_5_7850</name>
</gene>
<dbReference type="OrthoDB" id="4062651at2759"/>
<evidence type="ECO:0000313" key="3">
    <source>
        <dbReference type="EMBL" id="CDP29895.1"/>
    </source>
</evidence>
<dbReference type="Pfam" id="PF06985">
    <property type="entry name" value="HET"/>
    <property type="match status" value="1"/>
</dbReference>
<dbReference type="PANTHER" id="PTHR33112">
    <property type="entry name" value="DOMAIN PROTEIN, PUTATIVE-RELATED"/>
    <property type="match status" value="1"/>
</dbReference>
<feature type="domain" description="Heterokaryon incompatibility" evidence="1">
    <location>
        <begin position="240"/>
        <end position="385"/>
    </location>
</feature>
<keyword evidence="4" id="KW-1185">Reference proteome</keyword>
<protein>
    <submittedName>
        <fullName evidence="2">Podospora anserina S mat+ genomic DNA chromosome 5, supercontig 9</fullName>
    </submittedName>
</protein>
<dbReference type="RefSeq" id="XP_001904591.1">
    <property type="nucleotide sequence ID" value="XM_001904556.1"/>
</dbReference>
<reference evidence="3" key="4">
    <citation type="submission" date="2015-04" db="EMBL/GenBank/DDBJ databases">
        <title>Maintaining two mating types: Structure of the mating type locus and its role in heterokaryosis in Podospora anserina.</title>
        <authorList>
            <person name="Grognet P."/>
            <person name="Bidard F."/>
            <person name="Kuchly C."/>
            <person name="Chan Ho Tong L."/>
            <person name="Coppin E."/>
            <person name="Ait Benkhali J."/>
            <person name="Couloux A."/>
            <person name="Wincker P."/>
            <person name="Debuchy R."/>
            <person name="Silar P."/>
        </authorList>
    </citation>
    <scope>NUCLEOTIDE SEQUENCE</scope>
</reference>
<dbReference type="InterPro" id="IPR010730">
    <property type="entry name" value="HET"/>
</dbReference>
<dbReference type="KEGG" id="pan:PODANSg1613"/>
<sequence>MARSSLSDSVQLGDRWTLHIDNQFPLNVALTIQGHNLPHPGGRLQLDRLCVSCQSRQLWKVGFSFTVSVKSLEAQAARKACDMCCLLWKACSKAGGTNFQTSTFTRVGSGLTLNSGNVHVLSICQEPSEYSATTAKRSHLSPPPTFCDVVNIKLTISVVHRAVDYFSDIQIGYPCLQKAGSDVHFKIMNQWLDLCDSTHYHMGDAASTKPDLPTRLIDVGHPDNESVRLRETQAGDYIRYIALSHPWGDLPHFCTYRSNLKAHMESIKVSDLPATFRDAVVSTRALGLQYLWIDPICIIQGPDGDFISEAKRMEQVFSSAYCALAASCTIGQSDGFLKPRRPRDYVQLPSQENNRPPLYLCDQIDDFNSHVLQEPPSTRGWVLQEHALARRTIFFTEHQTYFECGKGVHCETMIRMSK</sequence>
<reference evidence="2" key="2">
    <citation type="submission" date="2008-07" db="EMBL/GenBank/DDBJ databases">
        <authorList>
            <person name="Genoscope - CEA"/>
        </authorList>
    </citation>
    <scope>NUCLEOTIDE SEQUENCE</scope>
    <source>
        <strain evidence="2">S mat+</strain>
    </source>
</reference>
<evidence type="ECO:0000313" key="4">
    <source>
        <dbReference type="Proteomes" id="UP000001197"/>
    </source>
</evidence>
<dbReference type="AlphaFoldDB" id="B2AKP5"/>